<feature type="region of interest" description="Disordered" evidence="1">
    <location>
        <begin position="347"/>
        <end position="381"/>
    </location>
</feature>
<dbReference type="RefSeq" id="XP_009225891.1">
    <property type="nucleotide sequence ID" value="XM_009227627.1"/>
</dbReference>
<dbReference type="GeneID" id="20350226"/>
<reference evidence="4" key="4">
    <citation type="journal article" date="2015" name="G3 (Bethesda)">
        <title>Genome sequences of three phytopathogenic species of the Magnaporthaceae family of fungi.</title>
        <authorList>
            <person name="Okagaki L.H."/>
            <person name="Nunes C.C."/>
            <person name="Sailsbery J."/>
            <person name="Clay B."/>
            <person name="Brown D."/>
            <person name="John T."/>
            <person name="Oh Y."/>
            <person name="Young N."/>
            <person name="Fitzgerald M."/>
            <person name="Haas B.J."/>
            <person name="Zeng Q."/>
            <person name="Young S."/>
            <person name="Adiconis X."/>
            <person name="Fan L."/>
            <person name="Levin J.Z."/>
            <person name="Mitchell T.K."/>
            <person name="Okubara P.A."/>
            <person name="Farman M.L."/>
            <person name="Kohn L.M."/>
            <person name="Birren B."/>
            <person name="Ma L.-J."/>
            <person name="Dean R.A."/>
        </authorList>
    </citation>
    <scope>NUCLEOTIDE SEQUENCE</scope>
    <source>
        <strain evidence="4">R3-111a-1</strain>
    </source>
</reference>
<accession>J3P8D4</accession>
<keyword evidence="5" id="KW-1185">Reference proteome</keyword>
<feature type="compositionally biased region" description="Basic residues" evidence="1">
    <location>
        <begin position="352"/>
        <end position="369"/>
    </location>
</feature>
<dbReference type="HOGENOM" id="CLU_023930_0_0_1"/>
<evidence type="ECO:0000259" key="2">
    <source>
        <dbReference type="Pfam" id="PF06985"/>
    </source>
</evidence>
<proteinExistence type="predicted"/>
<evidence type="ECO:0000313" key="5">
    <source>
        <dbReference type="Proteomes" id="UP000006039"/>
    </source>
</evidence>
<reference evidence="3" key="3">
    <citation type="submission" date="2010-09" db="EMBL/GenBank/DDBJ databases">
        <title>Annotation of Gaeumannomyces graminis var. tritici R3-111a-1.</title>
        <authorList>
            <consortium name="The Broad Institute Genome Sequencing Platform"/>
            <person name="Ma L.-J."/>
            <person name="Dead R."/>
            <person name="Young S.K."/>
            <person name="Zeng Q."/>
            <person name="Gargeya S."/>
            <person name="Fitzgerald M."/>
            <person name="Haas B."/>
            <person name="Abouelleil A."/>
            <person name="Alvarado L."/>
            <person name="Arachchi H.M."/>
            <person name="Berlin A."/>
            <person name="Brown A."/>
            <person name="Chapman S.B."/>
            <person name="Chen Z."/>
            <person name="Dunbar C."/>
            <person name="Freedman E."/>
            <person name="Gearin G."/>
            <person name="Gellesch M."/>
            <person name="Goldberg J."/>
            <person name="Griggs A."/>
            <person name="Gujja S."/>
            <person name="Heiman D."/>
            <person name="Howarth C."/>
            <person name="Larson L."/>
            <person name="Lui A."/>
            <person name="MacDonald P.J.P."/>
            <person name="Mehta T."/>
            <person name="Montmayeur A."/>
            <person name="Murphy C."/>
            <person name="Neiman D."/>
            <person name="Pearson M."/>
            <person name="Priest M."/>
            <person name="Roberts A."/>
            <person name="Saif S."/>
            <person name="Shea T."/>
            <person name="Shenoy N."/>
            <person name="Sisk P."/>
            <person name="Stolte C."/>
            <person name="Sykes S."/>
            <person name="Yandava C."/>
            <person name="Wortman J."/>
            <person name="Nusbaum C."/>
            <person name="Birren B."/>
        </authorList>
    </citation>
    <scope>NUCLEOTIDE SEQUENCE</scope>
    <source>
        <strain evidence="3">R3-111a-1</strain>
    </source>
</reference>
<dbReference type="InterPro" id="IPR010730">
    <property type="entry name" value="HET"/>
</dbReference>
<dbReference type="PANTHER" id="PTHR24148:SF64">
    <property type="entry name" value="HETEROKARYON INCOMPATIBILITY DOMAIN-CONTAINING PROTEIN"/>
    <property type="match status" value="1"/>
</dbReference>
<reference evidence="4" key="5">
    <citation type="submission" date="2018-04" db="UniProtKB">
        <authorList>
            <consortium name="EnsemblFungi"/>
        </authorList>
    </citation>
    <scope>IDENTIFICATION</scope>
    <source>
        <strain evidence="4">R3-111a-1</strain>
    </source>
</reference>
<name>J3P8D4_GAET3</name>
<dbReference type="eggNOG" id="ENOG502RW03">
    <property type="taxonomic scope" value="Eukaryota"/>
</dbReference>
<sequence>MDENFQYQPLPRSDGLRILHLEASNEFDSELVGTLSSVPFSATPAYVALSYTWQDRDVSHAMVPLPASLRGSETPFLRLRNTSGGGESPGEKAPTPGERPLGARFPIGHNLALALLHLRPRGGPPLPLWIDQVCINQIDNAERAAQVALMSFIYQRTRLVVCWLGVAEWYGDTSGYCSFRDIFSFVEDARRNETRLLPGFDPIPRGTAPGAMEDLRSIHDMELYQLPANSKIDPLNPYWQRIWIVQEVCLAPRVVFMQGPYACDQVQLASAPRLTHHAAQPAGTDKDWIQRLVEARAGRFSDAMRLEALVERFRESGCHELRDKLFALVGLANDAWAVAGGSNGVAAEKKDAKRKSNSRRRGGSRRKGGGRNPTPEPSDGRLSIDYERSFFDIWCEAVKFFLETATPIKGFCEHPFETRDEREAKVVRFAGILQQAFAGKVQEEMASRSEIKIRPGHGVMTKGYIAGRILHLGPSYDEYTGSHLKHSQWLQSWSRYYTDHGDLGELRKMEEQFSIKIIEMYTDADVARVKAFEHDLTCALSPPTQPISGKELASAASVGRASLQRRAASLQVSSRLPRRFLGSDLCIGMVPGEAQVGDVILRFWNCDAAVVASTTTHRISQPSGAQHTKGGKRVVANMDVHTIIGRADVAELTSRLPQDARAKDKMGFHEAISEDGESVASDTSSNRSHRVDIYMDFVTLQKVSEAIVIGE</sequence>
<feature type="region of interest" description="Disordered" evidence="1">
    <location>
        <begin position="76"/>
        <end position="97"/>
    </location>
</feature>
<evidence type="ECO:0000313" key="3">
    <source>
        <dbReference type="EMBL" id="EJT72917.1"/>
    </source>
</evidence>
<dbReference type="Proteomes" id="UP000006039">
    <property type="component" value="Unassembled WGS sequence"/>
</dbReference>
<dbReference type="AlphaFoldDB" id="J3P8D4"/>
<organism evidence="3">
    <name type="scientific">Gaeumannomyces tritici (strain R3-111a-1)</name>
    <name type="common">Wheat and barley take-all root rot fungus</name>
    <name type="synonym">Gaeumannomyces graminis var. tritici</name>
    <dbReference type="NCBI Taxonomy" id="644352"/>
    <lineage>
        <taxon>Eukaryota</taxon>
        <taxon>Fungi</taxon>
        <taxon>Dikarya</taxon>
        <taxon>Ascomycota</taxon>
        <taxon>Pezizomycotina</taxon>
        <taxon>Sordariomycetes</taxon>
        <taxon>Sordariomycetidae</taxon>
        <taxon>Magnaporthales</taxon>
        <taxon>Magnaporthaceae</taxon>
        <taxon>Gaeumannomyces</taxon>
    </lineage>
</organism>
<dbReference type="InterPro" id="IPR052895">
    <property type="entry name" value="HetReg/Transcr_Mod"/>
</dbReference>
<dbReference type="EnsemblFungi" id="EJT72917">
    <property type="protein sequence ID" value="EJT72917"/>
    <property type="gene ID" value="GGTG_09768"/>
</dbReference>
<dbReference type="Pfam" id="PF06985">
    <property type="entry name" value="HET"/>
    <property type="match status" value="1"/>
</dbReference>
<dbReference type="OrthoDB" id="5386682at2759"/>
<protein>
    <recommendedName>
        <fullName evidence="2">Heterokaryon incompatibility domain-containing protein</fullName>
    </recommendedName>
</protein>
<reference evidence="3" key="2">
    <citation type="submission" date="2010-07" db="EMBL/GenBank/DDBJ databases">
        <authorList>
            <consortium name="The Broad Institute Genome Sequencing Platform"/>
            <consortium name="Broad Institute Genome Sequencing Center for Infectious Disease"/>
            <person name="Ma L.-J."/>
            <person name="Dead R."/>
            <person name="Young S."/>
            <person name="Zeng Q."/>
            <person name="Koehrsen M."/>
            <person name="Alvarado L."/>
            <person name="Berlin A."/>
            <person name="Chapman S.B."/>
            <person name="Chen Z."/>
            <person name="Freedman E."/>
            <person name="Gellesch M."/>
            <person name="Goldberg J."/>
            <person name="Griggs A."/>
            <person name="Gujja S."/>
            <person name="Heilman E.R."/>
            <person name="Heiman D."/>
            <person name="Hepburn T."/>
            <person name="Howarth C."/>
            <person name="Jen D."/>
            <person name="Larson L."/>
            <person name="Mehta T."/>
            <person name="Neiman D."/>
            <person name="Pearson M."/>
            <person name="Roberts A."/>
            <person name="Saif S."/>
            <person name="Shea T."/>
            <person name="Shenoy N."/>
            <person name="Sisk P."/>
            <person name="Stolte C."/>
            <person name="Sykes S."/>
            <person name="Walk T."/>
            <person name="White J."/>
            <person name="Yandava C."/>
            <person name="Haas B."/>
            <person name="Nusbaum C."/>
            <person name="Birren B."/>
        </authorList>
    </citation>
    <scope>NUCLEOTIDE SEQUENCE</scope>
    <source>
        <strain evidence="3">R3-111a-1</strain>
    </source>
</reference>
<feature type="domain" description="Heterokaryon incompatibility" evidence="2">
    <location>
        <begin position="46"/>
        <end position="247"/>
    </location>
</feature>
<dbReference type="PANTHER" id="PTHR24148">
    <property type="entry name" value="ANKYRIN REPEAT DOMAIN-CONTAINING PROTEIN 39 HOMOLOG-RELATED"/>
    <property type="match status" value="1"/>
</dbReference>
<evidence type="ECO:0000256" key="1">
    <source>
        <dbReference type="SAM" id="MobiDB-lite"/>
    </source>
</evidence>
<gene>
    <name evidence="4" type="primary">20350226</name>
    <name evidence="3" type="ORF">GGTG_09768</name>
</gene>
<dbReference type="VEuPathDB" id="FungiDB:GGTG_09768"/>
<evidence type="ECO:0000313" key="4">
    <source>
        <dbReference type="EnsemblFungi" id="EJT72917"/>
    </source>
</evidence>
<dbReference type="EMBL" id="GL385399">
    <property type="protein sequence ID" value="EJT72917.1"/>
    <property type="molecule type" value="Genomic_DNA"/>
</dbReference>
<reference evidence="5" key="1">
    <citation type="submission" date="2010-07" db="EMBL/GenBank/DDBJ databases">
        <title>The genome sequence of Gaeumannomyces graminis var. tritici strain R3-111a-1.</title>
        <authorList>
            <consortium name="The Broad Institute Genome Sequencing Platform"/>
            <person name="Ma L.-J."/>
            <person name="Dead R."/>
            <person name="Young S."/>
            <person name="Zeng Q."/>
            <person name="Koehrsen M."/>
            <person name="Alvarado L."/>
            <person name="Berlin A."/>
            <person name="Chapman S.B."/>
            <person name="Chen Z."/>
            <person name="Freedman E."/>
            <person name="Gellesch M."/>
            <person name="Goldberg J."/>
            <person name="Griggs A."/>
            <person name="Gujja S."/>
            <person name="Heilman E.R."/>
            <person name="Heiman D."/>
            <person name="Hepburn T."/>
            <person name="Howarth C."/>
            <person name="Jen D."/>
            <person name="Larson L."/>
            <person name="Mehta T."/>
            <person name="Neiman D."/>
            <person name="Pearson M."/>
            <person name="Roberts A."/>
            <person name="Saif S."/>
            <person name="Shea T."/>
            <person name="Shenoy N."/>
            <person name="Sisk P."/>
            <person name="Stolte C."/>
            <person name="Sykes S."/>
            <person name="Walk T."/>
            <person name="White J."/>
            <person name="Yandava C."/>
            <person name="Haas B."/>
            <person name="Nusbaum C."/>
            <person name="Birren B."/>
        </authorList>
    </citation>
    <scope>NUCLEOTIDE SEQUENCE [LARGE SCALE GENOMIC DNA]</scope>
    <source>
        <strain evidence="5">R3-111a-1</strain>
    </source>
</reference>
<dbReference type="STRING" id="644352.J3P8D4"/>